<dbReference type="Proteomes" id="UP000094112">
    <property type="component" value="Unassembled WGS sequence"/>
</dbReference>
<dbReference type="EMBL" id="KV454211">
    <property type="protein sequence ID" value="ODQ59104.1"/>
    <property type="molecule type" value="Genomic_DNA"/>
</dbReference>
<dbReference type="SMART" id="SM00066">
    <property type="entry name" value="GAL4"/>
    <property type="match status" value="1"/>
</dbReference>
<feature type="domain" description="Zn(2)-C6 fungal-type" evidence="2">
    <location>
        <begin position="35"/>
        <end position="65"/>
    </location>
</feature>
<evidence type="ECO:0000313" key="4">
    <source>
        <dbReference type="Proteomes" id="UP000094112"/>
    </source>
</evidence>
<dbReference type="PANTHER" id="PTHR47784:SF5">
    <property type="entry name" value="STEROL UPTAKE CONTROL PROTEIN 2"/>
    <property type="match status" value="1"/>
</dbReference>
<dbReference type="InterPro" id="IPR001138">
    <property type="entry name" value="Zn2Cys6_DnaBD"/>
</dbReference>
<evidence type="ECO:0000259" key="2">
    <source>
        <dbReference type="PROSITE" id="PS50048"/>
    </source>
</evidence>
<accession>A0A1E3P1N4</accession>
<dbReference type="SUPFAM" id="SSF57701">
    <property type="entry name" value="Zn2/Cys6 DNA-binding domain"/>
    <property type="match status" value="1"/>
</dbReference>
<dbReference type="PANTHER" id="PTHR47784">
    <property type="entry name" value="STEROL UPTAKE CONTROL PROTEIN 2"/>
    <property type="match status" value="1"/>
</dbReference>
<dbReference type="AlphaFoldDB" id="A0A1E3P1N4"/>
<dbReference type="STRING" id="683960.A0A1E3P1N4"/>
<gene>
    <name evidence="3" type="ORF">WICANDRAFT_79636</name>
</gene>
<dbReference type="GO" id="GO:0008270">
    <property type="term" value="F:zinc ion binding"/>
    <property type="evidence" value="ECO:0007669"/>
    <property type="project" value="InterPro"/>
</dbReference>
<dbReference type="GeneID" id="30202172"/>
<reference evidence="3 4" key="1">
    <citation type="journal article" date="2016" name="Proc. Natl. Acad. Sci. U.S.A.">
        <title>Comparative genomics of biotechnologically important yeasts.</title>
        <authorList>
            <person name="Riley R."/>
            <person name="Haridas S."/>
            <person name="Wolfe K.H."/>
            <person name="Lopes M.R."/>
            <person name="Hittinger C.T."/>
            <person name="Goeker M."/>
            <person name="Salamov A.A."/>
            <person name="Wisecaver J.H."/>
            <person name="Long T.M."/>
            <person name="Calvey C.H."/>
            <person name="Aerts A.L."/>
            <person name="Barry K.W."/>
            <person name="Choi C."/>
            <person name="Clum A."/>
            <person name="Coughlan A.Y."/>
            <person name="Deshpande S."/>
            <person name="Douglass A.P."/>
            <person name="Hanson S.J."/>
            <person name="Klenk H.-P."/>
            <person name="LaButti K.M."/>
            <person name="Lapidus A."/>
            <person name="Lindquist E.A."/>
            <person name="Lipzen A.M."/>
            <person name="Meier-Kolthoff J.P."/>
            <person name="Ohm R.A."/>
            <person name="Otillar R.P."/>
            <person name="Pangilinan J.L."/>
            <person name="Peng Y."/>
            <person name="Rokas A."/>
            <person name="Rosa C.A."/>
            <person name="Scheuner C."/>
            <person name="Sibirny A.A."/>
            <person name="Slot J.C."/>
            <person name="Stielow J.B."/>
            <person name="Sun H."/>
            <person name="Kurtzman C.P."/>
            <person name="Blackwell M."/>
            <person name="Grigoriev I.V."/>
            <person name="Jeffries T.W."/>
        </authorList>
    </citation>
    <scope>NUCLEOTIDE SEQUENCE [LARGE SCALE GENOMIC DNA]</scope>
    <source>
        <strain evidence="4">ATCC 58044 / CBS 1984 / NCYC 433 / NRRL Y-366-8</strain>
    </source>
</reference>
<proteinExistence type="predicted"/>
<dbReference type="RefSeq" id="XP_019038311.1">
    <property type="nucleotide sequence ID" value="XM_019184926.1"/>
</dbReference>
<dbReference type="PROSITE" id="PS00463">
    <property type="entry name" value="ZN2_CY6_FUNGAL_1"/>
    <property type="match status" value="1"/>
</dbReference>
<name>A0A1E3P1N4_WICAA</name>
<dbReference type="Pfam" id="PF00172">
    <property type="entry name" value="Zn_clus"/>
    <property type="match status" value="1"/>
</dbReference>
<protein>
    <recommendedName>
        <fullName evidence="2">Zn(2)-C6 fungal-type domain-containing protein</fullName>
    </recommendedName>
</protein>
<sequence length="465" mass="54468">MSHSRVLVPKSKHSSNTNGFKTKQIKPRAKRSRNGCFSCKKLKIKCNEDKPICEYCLQTKKECIYPDNVNAGEQQQQLVSLNNKPLQRLNSVSYQLDVSKLELKLLKFYIEFSGKFFAIAMNERFHKFWCDDIPKLWCCSDIIKNSIYSVSSAKLLSCYDPMVYEDVVFNNDGIAEYNNADGQLNLKKISIDYMNKTFELIDLYQLMIDDSNSKNIYDVEDIMGQLLIAKRLATGTRILLPEPKLGNEKIKDFAIMNVMNETYKFSKHFTKHVPILKLSNKYSDLFEPEIIPELDYNILYRKMELNFIKHLEVYVLQNVDTFDIKTILYNTAISYLENGCYSTMYYKYPIALFKSIIYMSGDMDFIKLLENEDHISLKVLYYACCLCSIFHYQLYERSGFFIEFINYYKAHCQRLFDGWEDSIDENIYGWVLGRTQSRFPFELEHIQSVGEPIGEYLVSGIEVIK</sequence>
<dbReference type="CDD" id="cd00067">
    <property type="entry name" value="GAL4"/>
    <property type="match status" value="1"/>
</dbReference>
<dbReference type="GO" id="GO:0001228">
    <property type="term" value="F:DNA-binding transcription activator activity, RNA polymerase II-specific"/>
    <property type="evidence" value="ECO:0007669"/>
    <property type="project" value="TreeGrafter"/>
</dbReference>
<dbReference type="InterPro" id="IPR036864">
    <property type="entry name" value="Zn2-C6_fun-type_DNA-bd_sf"/>
</dbReference>
<organism evidence="3 4">
    <name type="scientific">Wickerhamomyces anomalus (strain ATCC 58044 / CBS 1984 / NCYC 433 / NRRL Y-366-8)</name>
    <name type="common">Yeast</name>
    <name type="synonym">Hansenula anomala</name>
    <dbReference type="NCBI Taxonomy" id="683960"/>
    <lineage>
        <taxon>Eukaryota</taxon>
        <taxon>Fungi</taxon>
        <taxon>Dikarya</taxon>
        <taxon>Ascomycota</taxon>
        <taxon>Saccharomycotina</taxon>
        <taxon>Saccharomycetes</taxon>
        <taxon>Phaffomycetales</taxon>
        <taxon>Wickerhamomycetaceae</taxon>
        <taxon>Wickerhamomyces</taxon>
    </lineage>
</organism>
<evidence type="ECO:0000313" key="3">
    <source>
        <dbReference type="EMBL" id="ODQ59104.1"/>
    </source>
</evidence>
<keyword evidence="4" id="KW-1185">Reference proteome</keyword>
<dbReference type="Gene3D" id="4.10.240.10">
    <property type="entry name" value="Zn(2)-C6 fungal-type DNA-binding domain"/>
    <property type="match status" value="1"/>
</dbReference>
<dbReference type="OrthoDB" id="3546279at2759"/>
<dbReference type="InterPro" id="IPR053157">
    <property type="entry name" value="Sterol_Uptake_Regulator"/>
</dbReference>
<feature type="region of interest" description="Disordered" evidence="1">
    <location>
        <begin position="1"/>
        <end position="25"/>
    </location>
</feature>
<evidence type="ECO:0000256" key="1">
    <source>
        <dbReference type="SAM" id="MobiDB-lite"/>
    </source>
</evidence>
<dbReference type="PROSITE" id="PS50048">
    <property type="entry name" value="ZN2_CY6_FUNGAL_2"/>
    <property type="match status" value="1"/>
</dbReference>